<keyword evidence="4 7" id="KW-0863">Zinc-finger</keyword>
<dbReference type="SMART" id="SM00336">
    <property type="entry name" value="BBOX"/>
    <property type="match status" value="1"/>
</dbReference>
<evidence type="ECO:0000313" key="12">
    <source>
        <dbReference type="EMBL" id="KAL3824782.1"/>
    </source>
</evidence>
<evidence type="ECO:0000256" key="5">
    <source>
        <dbReference type="ARBA" id="ARBA00022833"/>
    </source>
</evidence>
<organism evidence="12 13">
    <name type="scientific">Penstemon smallii</name>
    <dbReference type="NCBI Taxonomy" id="265156"/>
    <lineage>
        <taxon>Eukaryota</taxon>
        <taxon>Viridiplantae</taxon>
        <taxon>Streptophyta</taxon>
        <taxon>Embryophyta</taxon>
        <taxon>Tracheophyta</taxon>
        <taxon>Spermatophyta</taxon>
        <taxon>Magnoliopsida</taxon>
        <taxon>eudicotyledons</taxon>
        <taxon>Gunneridae</taxon>
        <taxon>Pentapetalae</taxon>
        <taxon>asterids</taxon>
        <taxon>lamiids</taxon>
        <taxon>Lamiales</taxon>
        <taxon>Plantaginaceae</taxon>
        <taxon>Cheloneae</taxon>
        <taxon>Penstemon</taxon>
    </lineage>
</organism>
<accession>A0ABD3SKF9</accession>
<protein>
    <recommendedName>
        <fullName evidence="14">Zinc finger protein CONSTANS-LIKE 16</fullName>
    </recommendedName>
</protein>
<dbReference type="PANTHER" id="PTHR31874">
    <property type="entry name" value="CCT MOTIF FAMILY PROTEIN, EXPRESSED"/>
    <property type="match status" value="1"/>
</dbReference>
<dbReference type="InterPro" id="IPR010402">
    <property type="entry name" value="CCT_domain"/>
</dbReference>
<keyword evidence="3" id="KW-0479">Metal-binding</keyword>
<feature type="domain" description="B box-type" evidence="10">
    <location>
        <begin position="34"/>
        <end position="81"/>
    </location>
</feature>
<dbReference type="InterPro" id="IPR049808">
    <property type="entry name" value="CONSTANS-like_Bbox1"/>
</dbReference>
<dbReference type="Pfam" id="PF06203">
    <property type="entry name" value="CCT"/>
    <property type="match status" value="1"/>
</dbReference>
<dbReference type="InterPro" id="IPR052453">
    <property type="entry name" value="CONSTANS-like_ZF"/>
</dbReference>
<dbReference type="GO" id="GO:0005634">
    <property type="term" value="C:nucleus"/>
    <property type="evidence" value="ECO:0007669"/>
    <property type="project" value="UniProtKB-SubCell"/>
</dbReference>
<evidence type="ECO:0000256" key="4">
    <source>
        <dbReference type="ARBA" id="ARBA00022771"/>
    </source>
</evidence>
<name>A0ABD3SKF9_9LAMI</name>
<evidence type="ECO:0000256" key="3">
    <source>
        <dbReference type="ARBA" id="ARBA00022723"/>
    </source>
</evidence>
<evidence type="ECO:0000256" key="8">
    <source>
        <dbReference type="PROSITE-ProRule" id="PRU00357"/>
    </source>
</evidence>
<evidence type="ECO:0000256" key="9">
    <source>
        <dbReference type="SAM" id="MobiDB-lite"/>
    </source>
</evidence>
<keyword evidence="13" id="KW-1185">Reference proteome</keyword>
<sequence>MGLDCNTIPALYTRSPVQLLHETHTLYPNKSNCKTARPCDSCLKKRARWFCASDDAFLCQTCDASVHLANQLASRHERVRLETSSNSKGSTHEANSCQPTWHQGFVRKARTPRHAKHKQLQPSNLFLPVVPEINGEETLFEDENEEEQLLCRVPVFDPFANDCDGIGNIFLDDVGLACNDLNLEGLLNCEDDELAGFAADVESLLGTGNHEENGLIDELLGEKRVKVEEEDDDVVACDQFDPAMDMELNWDFDYASSMSNGEDHEEEVKKVDFVNTSSGNESHVEKAMLLRLNYEAVTAAWATQGSPWMDGIRPQIEEFTVECLGGSGSNDPYGGGGQGRLRANDAGREARVSRYREKRRTRLFSKKIRYEVRKLNAEKRPRMKGRFVKRTNVLSGSSLPAYMMSNK</sequence>
<dbReference type="InterPro" id="IPR000315">
    <property type="entry name" value="Znf_B-box"/>
</dbReference>
<evidence type="ECO:0000256" key="6">
    <source>
        <dbReference type="ARBA" id="ARBA00023242"/>
    </source>
</evidence>
<dbReference type="PROSITE" id="PS50119">
    <property type="entry name" value="ZF_BBOX"/>
    <property type="match status" value="1"/>
</dbReference>
<evidence type="ECO:0000256" key="1">
    <source>
        <dbReference type="ARBA" id="ARBA00004123"/>
    </source>
</evidence>
<proteinExistence type="inferred from homology"/>
<dbReference type="Pfam" id="PF00643">
    <property type="entry name" value="zf-B_box"/>
    <property type="match status" value="1"/>
</dbReference>
<comment type="subcellular location">
    <subcellularLocation>
        <location evidence="1 8">Nucleus</location>
    </subcellularLocation>
</comment>
<keyword evidence="6 8" id="KW-0539">Nucleus</keyword>
<feature type="domain" description="CCT" evidence="11">
    <location>
        <begin position="348"/>
        <end position="390"/>
    </location>
</feature>
<reference evidence="12 13" key="1">
    <citation type="submission" date="2024-12" db="EMBL/GenBank/DDBJ databases">
        <title>The unique morphological basis and parallel evolutionary history of personate flowers in Penstemon.</title>
        <authorList>
            <person name="Depatie T.H."/>
            <person name="Wessinger C.A."/>
        </authorList>
    </citation>
    <scope>NUCLEOTIDE SEQUENCE [LARGE SCALE GENOMIC DNA]</scope>
    <source>
        <strain evidence="12">WTNN_2</strain>
        <tissue evidence="12">Leaf</tissue>
    </source>
</reference>
<dbReference type="AlphaFoldDB" id="A0ABD3SKF9"/>
<dbReference type="CDD" id="cd19821">
    <property type="entry name" value="Bbox1_BBX-like"/>
    <property type="match status" value="1"/>
</dbReference>
<dbReference type="EMBL" id="JBJXBP010000006">
    <property type="protein sequence ID" value="KAL3824782.1"/>
    <property type="molecule type" value="Genomic_DNA"/>
</dbReference>
<gene>
    <name evidence="12" type="ORF">ACJIZ3_020811</name>
</gene>
<dbReference type="Proteomes" id="UP001634393">
    <property type="component" value="Unassembled WGS sequence"/>
</dbReference>
<evidence type="ECO:0000259" key="11">
    <source>
        <dbReference type="PROSITE" id="PS51017"/>
    </source>
</evidence>
<dbReference type="PROSITE" id="PS51017">
    <property type="entry name" value="CCT"/>
    <property type="match status" value="1"/>
</dbReference>
<keyword evidence="5" id="KW-0862">Zinc</keyword>
<evidence type="ECO:0000259" key="10">
    <source>
        <dbReference type="PROSITE" id="PS50119"/>
    </source>
</evidence>
<evidence type="ECO:0000313" key="13">
    <source>
        <dbReference type="Proteomes" id="UP001634393"/>
    </source>
</evidence>
<comment type="caution">
    <text evidence="12">The sequence shown here is derived from an EMBL/GenBank/DDBJ whole genome shotgun (WGS) entry which is preliminary data.</text>
</comment>
<comment type="similarity">
    <text evidence="2">Belongs to the CONSTANS family.</text>
</comment>
<evidence type="ECO:0000256" key="2">
    <source>
        <dbReference type="ARBA" id="ARBA00010024"/>
    </source>
</evidence>
<dbReference type="GO" id="GO:0008270">
    <property type="term" value="F:zinc ion binding"/>
    <property type="evidence" value="ECO:0007669"/>
    <property type="project" value="UniProtKB-KW"/>
</dbReference>
<feature type="region of interest" description="Disordered" evidence="9">
    <location>
        <begin position="328"/>
        <end position="347"/>
    </location>
</feature>
<evidence type="ECO:0000256" key="7">
    <source>
        <dbReference type="PROSITE-ProRule" id="PRU00024"/>
    </source>
</evidence>
<evidence type="ECO:0008006" key="14">
    <source>
        <dbReference type="Google" id="ProtNLM"/>
    </source>
</evidence>
<feature type="compositionally biased region" description="Gly residues" evidence="9">
    <location>
        <begin position="328"/>
        <end position="339"/>
    </location>
</feature>
<dbReference type="PANTHER" id="PTHR31874:SF55">
    <property type="entry name" value="ZINC FINGER PROTEIN CONSTANS-LIKE 7"/>
    <property type="match status" value="1"/>
</dbReference>